<dbReference type="Gene3D" id="1.10.10.10">
    <property type="entry name" value="Winged helix-like DNA-binding domain superfamily/Winged helix DNA-binding domain"/>
    <property type="match status" value="1"/>
</dbReference>
<evidence type="ECO:0000256" key="1">
    <source>
        <dbReference type="ARBA" id="ARBA00013332"/>
    </source>
</evidence>
<accession>A0A9D2KSX8</accession>
<evidence type="ECO:0000313" key="12">
    <source>
        <dbReference type="EMBL" id="HJA79876.1"/>
    </source>
</evidence>
<evidence type="ECO:0000313" key="13">
    <source>
        <dbReference type="Proteomes" id="UP000823821"/>
    </source>
</evidence>
<dbReference type="Pfam" id="PF00486">
    <property type="entry name" value="Trans_reg_C"/>
    <property type="match status" value="1"/>
</dbReference>
<dbReference type="PANTHER" id="PTHR48111">
    <property type="entry name" value="REGULATOR OF RPOS"/>
    <property type="match status" value="1"/>
</dbReference>
<protein>
    <recommendedName>
        <fullName evidence="1">Phosphate regulon transcriptional regulatory protein PhoB</fullName>
    </recommendedName>
</protein>
<comment type="caution">
    <text evidence="12">The sequence shown here is derived from an EMBL/GenBank/DDBJ whole genome shotgun (WGS) entry which is preliminary data.</text>
</comment>
<dbReference type="InterPro" id="IPR039420">
    <property type="entry name" value="WalR-like"/>
</dbReference>
<reference evidence="12" key="1">
    <citation type="journal article" date="2021" name="PeerJ">
        <title>Extensive microbial diversity within the chicken gut microbiome revealed by metagenomics and culture.</title>
        <authorList>
            <person name="Gilroy R."/>
            <person name="Ravi A."/>
            <person name="Getino M."/>
            <person name="Pursley I."/>
            <person name="Horton D.L."/>
            <person name="Alikhan N.F."/>
            <person name="Baker D."/>
            <person name="Gharbi K."/>
            <person name="Hall N."/>
            <person name="Watson M."/>
            <person name="Adriaenssens E.M."/>
            <person name="Foster-Nyarko E."/>
            <person name="Jarju S."/>
            <person name="Secka A."/>
            <person name="Antonio M."/>
            <person name="Oren A."/>
            <person name="Chaudhuri R.R."/>
            <person name="La Ragione R."/>
            <person name="Hildebrand F."/>
            <person name="Pallen M.J."/>
        </authorList>
    </citation>
    <scope>NUCLEOTIDE SEQUENCE</scope>
    <source>
        <strain evidence="12">5032</strain>
    </source>
</reference>
<dbReference type="GO" id="GO:0032993">
    <property type="term" value="C:protein-DNA complex"/>
    <property type="evidence" value="ECO:0007669"/>
    <property type="project" value="TreeGrafter"/>
</dbReference>
<dbReference type="CDD" id="cd00383">
    <property type="entry name" value="trans_reg_C"/>
    <property type="match status" value="1"/>
</dbReference>
<dbReference type="Pfam" id="PF00072">
    <property type="entry name" value="Response_reg"/>
    <property type="match status" value="1"/>
</dbReference>
<organism evidence="12 13">
    <name type="scientific">Candidatus Desulfovibrio intestinavium</name>
    <dbReference type="NCBI Taxonomy" id="2838534"/>
    <lineage>
        <taxon>Bacteria</taxon>
        <taxon>Pseudomonadati</taxon>
        <taxon>Thermodesulfobacteriota</taxon>
        <taxon>Desulfovibrionia</taxon>
        <taxon>Desulfovibrionales</taxon>
        <taxon>Desulfovibrionaceae</taxon>
        <taxon>Desulfovibrio</taxon>
    </lineage>
</organism>
<feature type="domain" description="OmpR/PhoB-type" evidence="11">
    <location>
        <begin position="144"/>
        <end position="240"/>
    </location>
</feature>
<dbReference type="FunFam" id="3.40.50.2300:FF:000001">
    <property type="entry name" value="DNA-binding response regulator PhoB"/>
    <property type="match status" value="1"/>
</dbReference>
<dbReference type="GO" id="GO:0000976">
    <property type="term" value="F:transcription cis-regulatory region binding"/>
    <property type="evidence" value="ECO:0007669"/>
    <property type="project" value="TreeGrafter"/>
</dbReference>
<feature type="DNA-binding region" description="OmpR/PhoB-type" evidence="9">
    <location>
        <begin position="144"/>
        <end position="240"/>
    </location>
</feature>
<dbReference type="GO" id="GO:0000156">
    <property type="term" value="F:phosphorelay response regulator activity"/>
    <property type="evidence" value="ECO:0007669"/>
    <property type="project" value="TreeGrafter"/>
</dbReference>
<dbReference type="Proteomes" id="UP000823821">
    <property type="component" value="Unassembled WGS sequence"/>
</dbReference>
<name>A0A9D2KSX8_9BACT</name>
<proteinExistence type="predicted"/>
<dbReference type="GO" id="GO:0005829">
    <property type="term" value="C:cytosol"/>
    <property type="evidence" value="ECO:0007669"/>
    <property type="project" value="TreeGrafter"/>
</dbReference>
<evidence type="ECO:0000256" key="5">
    <source>
        <dbReference type="ARBA" id="ARBA00023125"/>
    </source>
</evidence>
<dbReference type="FunFam" id="1.10.10.10:FF:000018">
    <property type="entry name" value="DNA-binding response regulator ResD"/>
    <property type="match status" value="1"/>
</dbReference>
<evidence type="ECO:0000256" key="4">
    <source>
        <dbReference type="ARBA" id="ARBA00023015"/>
    </source>
</evidence>
<dbReference type="PROSITE" id="PS50110">
    <property type="entry name" value="RESPONSE_REGULATORY"/>
    <property type="match status" value="1"/>
</dbReference>
<dbReference type="AlphaFoldDB" id="A0A9D2KSX8"/>
<comment type="function">
    <text evidence="7">This protein is a positive regulator for the phosphate regulon. Transcription of this operon is positively regulated by PhoB and PhoR when phosphate is limited.</text>
</comment>
<evidence type="ECO:0000256" key="3">
    <source>
        <dbReference type="ARBA" id="ARBA00023012"/>
    </source>
</evidence>
<gene>
    <name evidence="12" type="ORF">H9784_09990</name>
</gene>
<dbReference type="SUPFAM" id="SSF52172">
    <property type="entry name" value="CheY-like"/>
    <property type="match status" value="1"/>
</dbReference>
<evidence type="ECO:0000259" key="10">
    <source>
        <dbReference type="PROSITE" id="PS50110"/>
    </source>
</evidence>
<evidence type="ECO:0000256" key="7">
    <source>
        <dbReference type="ARBA" id="ARBA00024735"/>
    </source>
</evidence>
<dbReference type="SUPFAM" id="SSF46894">
    <property type="entry name" value="C-terminal effector domain of the bipartite response regulators"/>
    <property type="match status" value="1"/>
</dbReference>
<dbReference type="InterPro" id="IPR001789">
    <property type="entry name" value="Sig_transdc_resp-reg_receiver"/>
</dbReference>
<keyword evidence="5 9" id="KW-0238">DNA-binding</keyword>
<dbReference type="InterPro" id="IPR036388">
    <property type="entry name" value="WH-like_DNA-bd_sf"/>
</dbReference>
<dbReference type="PROSITE" id="PS51755">
    <property type="entry name" value="OMPR_PHOB"/>
    <property type="match status" value="1"/>
</dbReference>
<keyword evidence="2 8" id="KW-0597">Phosphoprotein</keyword>
<evidence type="ECO:0000256" key="8">
    <source>
        <dbReference type="PROSITE-ProRule" id="PRU00169"/>
    </source>
</evidence>
<sequence>MSGASRAQCSFARRLTVATILVVEDEADIRELVRFHLEREGHAVLEAADGSEGLEKAQSQLPQCVILDVMLPGMDGFEVCRRLATGENTARIPVLLLTARGEEVDRVVGLSLGADDYVVKPFSVRELMLRVKAILRRTEQGGRAPSLSRNGIVLDGVAHCVSVDGTAVNLTATEFRLLEDLMRHPGAVRTREQLLNTVWGYSFEGYARTVDTHVRRLRQKLGDKADMVETVRGVGYRLHA</sequence>
<evidence type="ECO:0000259" key="11">
    <source>
        <dbReference type="PROSITE" id="PS51755"/>
    </source>
</evidence>
<dbReference type="Gene3D" id="6.10.250.690">
    <property type="match status" value="1"/>
</dbReference>
<keyword evidence="3" id="KW-0902">Two-component regulatory system</keyword>
<dbReference type="SMART" id="SM00448">
    <property type="entry name" value="REC"/>
    <property type="match status" value="1"/>
</dbReference>
<keyword evidence="4" id="KW-0805">Transcription regulation</keyword>
<keyword evidence="6" id="KW-0804">Transcription</keyword>
<dbReference type="SMART" id="SM00862">
    <property type="entry name" value="Trans_reg_C"/>
    <property type="match status" value="1"/>
</dbReference>
<feature type="modified residue" description="4-aspartylphosphate" evidence="8">
    <location>
        <position position="68"/>
    </location>
</feature>
<dbReference type="PANTHER" id="PTHR48111:SF21">
    <property type="entry name" value="DNA-BINDING DUAL MASTER TRANSCRIPTIONAL REGULATOR RPAA"/>
    <property type="match status" value="1"/>
</dbReference>
<dbReference type="InterPro" id="IPR011006">
    <property type="entry name" value="CheY-like_superfamily"/>
</dbReference>
<reference evidence="12" key="2">
    <citation type="submission" date="2021-04" db="EMBL/GenBank/DDBJ databases">
        <authorList>
            <person name="Gilroy R."/>
        </authorList>
    </citation>
    <scope>NUCLEOTIDE SEQUENCE</scope>
    <source>
        <strain evidence="12">5032</strain>
    </source>
</reference>
<feature type="domain" description="Response regulatory" evidence="10">
    <location>
        <begin position="19"/>
        <end position="135"/>
    </location>
</feature>
<evidence type="ECO:0000256" key="6">
    <source>
        <dbReference type="ARBA" id="ARBA00023163"/>
    </source>
</evidence>
<dbReference type="Gene3D" id="3.40.50.2300">
    <property type="match status" value="1"/>
</dbReference>
<evidence type="ECO:0000256" key="9">
    <source>
        <dbReference type="PROSITE-ProRule" id="PRU01091"/>
    </source>
</evidence>
<dbReference type="EMBL" id="DWZD01000052">
    <property type="protein sequence ID" value="HJA79876.1"/>
    <property type="molecule type" value="Genomic_DNA"/>
</dbReference>
<evidence type="ECO:0000256" key="2">
    <source>
        <dbReference type="ARBA" id="ARBA00022553"/>
    </source>
</evidence>
<dbReference type="GO" id="GO:0006355">
    <property type="term" value="P:regulation of DNA-templated transcription"/>
    <property type="evidence" value="ECO:0007669"/>
    <property type="project" value="InterPro"/>
</dbReference>
<dbReference type="InterPro" id="IPR016032">
    <property type="entry name" value="Sig_transdc_resp-reg_C-effctor"/>
</dbReference>
<dbReference type="InterPro" id="IPR001867">
    <property type="entry name" value="OmpR/PhoB-type_DNA-bd"/>
</dbReference>